<proteinExistence type="predicted"/>
<name>A0A7C6EB04_UNCW3</name>
<dbReference type="AlphaFoldDB" id="A0A7C6EB04"/>
<protein>
    <submittedName>
        <fullName evidence="1">Uncharacterized protein</fullName>
    </submittedName>
</protein>
<accession>A0A7C6EB04</accession>
<dbReference type="EMBL" id="DTLI01000137">
    <property type="protein sequence ID" value="HHS52275.1"/>
    <property type="molecule type" value="Genomic_DNA"/>
</dbReference>
<organism evidence="1">
    <name type="scientific">candidate division WOR-3 bacterium</name>
    <dbReference type="NCBI Taxonomy" id="2052148"/>
    <lineage>
        <taxon>Bacteria</taxon>
        <taxon>Bacteria division WOR-3</taxon>
    </lineage>
</organism>
<evidence type="ECO:0000313" key="1">
    <source>
        <dbReference type="EMBL" id="HHS52275.1"/>
    </source>
</evidence>
<reference evidence="1" key="1">
    <citation type="journal article" date="2020" name="mSystems">
        <title>Genome- and Community-Level Interaction Insights into Carbon Utilization and Element Cycling Functions of Hydrothermarchaeota in Hydrothermal Sediment.</title>
        <authorList>
            <person name="Zhou Z."/>
            <person name="Liu Y."/>
            <person name="Xu W."/>
            <person name="Pan J."/>
            <person name="Luo Z.H."/>
            <person name="Li M."/>
        </authorList>
    </citation>
    <scope>NUCLEOTIDE SEQUENCE [LARGE SCALE GENOMIC DNA]</scope>
    <source>
        <strain evidence="1">SpSt-876</strain>
    </source>
</reference>
<gene>
    <name evidence="1" type="ORF">ENW73_05350</name>
</gene>
<comment type="caution">
    <text evidence="1">The sequence shown here is derived from an EMBL/GenBank/DDBJ whole genome shotgun (WGS) entry which is preliminary data.</text>
</comment>
<sequence length="358" mass="39616">MKLLPANRRLLKAIILGIVYFSGCGIKPVTKPGWLALSPGTLVLTDQNYFAIVYSSDVSFSDAIERGKNELAAKVYNTVTEYLSRLAVPSDDEVNATVCDALAKRIKETADALRPYIEVKEKFQERRPKKFYVLSGIAAEQIFSQITKTLEGFYEPDYLLKTLQEAGDIYRVKVATKYDQEITPKLVENGCLIDNGRYYASVIGNAAIVSQSTLKSLSGPLWTVKGQYIITIKGKKGDVLGRFNGTIGTGVANSKTEALDKAVASSSVDLANFGQYIPSIKSSIETYLKERINKLLKQSDEPTRLNYASALQSFEAKDYQNTTIYLERCSIYSKNFPQAIILYLRAKGKLGSIGISNL</sequence>